<dbReference type="PANTHER" id="PTHR30483:SF6">
    <property type="entry name" value="PERIPLASMIC BINDING PROTEIN OF ABC TRANSPORTER FOR NATURAL AMINO ACIDS"/>
    <property type="match status" value="1"/>
</dbReference>
<evidence type="ECO:0000256" key="2">
    <source>
        <dbReference type="ARBA" id="ARBA00022729"/>
    </source>
</evidence>
<dbReference type="InterPro" id="IPR028081">
    <property type="entry name" value="Leu-bd"/>
</dbReference>
<dbReference type="eggNOG" id="COG0683">
    <property type="taxonomic scope" value="Bacteria"/>
</dbReference>
<dbReference type="HOGENOM" id="CLU_643608_0_0_7"/>
<proteinExistence type="inferred from homology"/>
<organism evidence="7 8">
    <name type="scientific">Desulfomonile tiedjei (strain ATCC 49306 / DSM 6799 / DCB-1)</name>
    <dbReference type="NCBI Taxonomy" id="706587"/>
    <lineage>
        <taxon>Bacteria</taxon>
        <taxon>Pseudomonadati</taxon>
        <taxon>Thermodesulfobacteriota</taxon>
        <taxon>Desulfomonilia</taxon>
        <taxon>Desulfomonilales</taxon>
        <taxon>Desulfomonilaceae</taxon>
        <taxon>Desulfomonile</taxon>
    </lineage>
</organism>
<evidence type="ECO:0000256" key="4">
    <source>
        <dbReference type="SAM" id="MobiDB-lite"/>
    </source>
</evidence>
<dbReference type="PANTHER" id="PTHR30483">
    <property type="entry name" value="LEUCINE-SPECIFIC-BINDING PROTEIN"/>
    <property type="match status" value="1"/>
</dbReference>
<feature type="region of interest" description="Disordered" evidence="4">
    <location>
        <begin position="406"/>
        <end position="426"/>
    </location>
</feature>
<keyword evidence="3" id="KW-0408">Iron</keyword>
<evidence type="ECO:0000313" key="7">
    <source>
        <dbReference type="EMBL" id="AFM23921.1"/>
    </source>
</evidence>
<feature type="domain" description="Leucine-binding protein" evidence="6">
    <location>
        <begin position="44"/>
        <end position="378"/>
    </location>
</feature>
<evidence type="ECO:0000256" key="3">
    <source>
        <dbReference type="ARBA" id="ARBA00023014"/>
    </source>
</evidence>
<feature type="compositionally biased region" description="Basic and acidic residues" evidence="4">
    <location>
        <begin position="409"/>
        <end position="426"/>
    </location>
</feature>
<dbReference type="EMBL" id="CP003360">
    <property type="protein sequence ID" value="AFM23921.1"/>
    <property type="molecule type" value="Genomic_DNA"/>
</dbReference>
<keyword evidence="5" id="KW-0472">Membrane</keyword>
<dbReference type="PROSITE" id="PS51318">
    <property type="entry name" value="TAT"/>
    <property type="match status" value="1"/>
</dbReference>
<dbReference type="AlphaFoldDB" id="I4C2Y0"/>
<reference evidence="8" key="1">
    <citation type="submission" date="2012-06" db="EMBL/GenBank/DDBJ databases">
        <title>Complete sequence of chromosome of Desulfomonile tiedjei DSM 6799.</title>
        <authorList>
            <person name="Lucas S."/>
            <person name="Copeland A."/>
            <person name="Lapidus A."/>
            <person name="Glavina del Rio T."/>
            <person name="Dalin E."/>
            <person name="Tice H."/>
            <person name="Bruce D."/>
            <person name="Goodwin L."/>
            <person name="Pitluck S."/>
            <person name="Peters L."/>
            <person name="Ovchinnikova G."/>
            <person name="Zeytun A."/>
            <person name="Lu M."/>
            <person name="Kyrpides N."/>
            <person name="Mavromatis K."/>
            <person name="Ivanova N."/>
            <person name="Brettin T."/>
            <person name="Detter J.C."/>
            <person name="Han C."/>
            <person name="Larimer F."/>
            <person name="Land M."/>
            <person name="Hauser L."/>
            <person name="Markowitz V."/>
            <person name="Cheng J.-F."/>
            <person name="Hugenholtz P."/>
            <person name="Woyke T."/>
            <person name="Wu D."/>
            <person name="Spring S."/>
            <person name="Schroeder M."/>
            <person name="Brambilla E."/>
            <person name="Klenk H.-P."/>
            <person name="Eisen J.A."/>
        </authorList>
    </citation>
    <scope>NUCLEOTIDE SEQUENCE [LARGE SCALE GENOMIC DNA]</scope>
    <source>
        <strain evidence="8">ATCC 49306 / DSM 6799 / DCB-1</strain>
    </source>
</reference>
<protein>
    <recommendedName>
        <fullName evidence="6">Leucine-binding protein domain-containing protein</fullName>
    </recommendedName>
</protein>
<evidence type="ECO:0000259" key="6">
    <source>
        <dbReference type="Pfam" id="PF13458"/>
    </source>
</evidence>
<keyword evidence="5" id="KW-0812">Transmembrane</keyword>
<dbReference type="STRING" id="706587.Desti_1208"/>
<dbReference type="Gene3D" id="3.40.50.2300">
    <property type="match status" value="2"/>
</dbReference>
<name>I4C2Y0_DESTA</name>
<evidence type="ECO:0000313" key="8">
    <source>
        <dbReference type="Proteomes" id="UP000006055"/>
    </source>
</evidence>
<sequence length="426" mass="45688">MHGLSSSQESNRSLLGRRQFLVASGASLAALMCGTFSVAQSQQSVKVGFVLPVEGPLADESRSLLAGFRLYLEEKKSGPFQVQIIEKNSGPDDGATLPGLAQLLAIEDLRFIVATPSTKGSEQIIHGLGSANRVLFVTNPSVRLVSGEMCIPTGFRVCTNTYQTGYPLGPWAIKNVGQTVFLCGEDSPEMNGSIDFFANGFERSGGTFVDRIMVDEDATDFTQIIDAVKTSKADAIFAGFSGKKASGFLKAFFKAVPSPKQVILGPDCLSSYPGTLELIKGTNCSLITASPLVDPQEFAARIKRALSIDVPDAARAAEGYDIARVVLEAAQKVQGEITKHEALVKAVSDVALEGGPRGKLSFDKNHEPVLEMSVHKWTVSGQSYARQTLENLGAVKTPDLGCGRIGFPRKPDAEIKDEDPVWEEKE</sequence>
<dbReference type="GO" id="GO:0051536">
    <property type="term" value="F:iron-sulfur cluster binding"/>
    <property type="evidence" value="ECO:0007669"/>
    <property type="project" value="UniProtKB-KW"/>
</dbReference>
<dbReference type="InterPro" id="IPR028082">
    <property type="entry name" value="Peripla_BP_I"/>
</dbReference>
<dbReference type="InterPro" id="IPR051010">
    <property type="entry name" value="BCAA_transport"/>
</dbReference>
<dbReference type="Proteomes" id="UP000006055">
    <property type="component" value="Chromosome"/>
</dbReference>
<dbReference type="KEGG" id="dti:Desti_1208"/>
<evidence type="ECO:0000256" key="5">
    <source>
        <dbReference type="SAM" id="Phobius"/>
    </source>
</evidence>
<accession>I4C2Y0</accession>
<dbReference type="InterPro" id="IPR006311">
    <property type="entry name" value="TAT_signal"/>
</dbReference>
<gene>
    <name evidence="7" type="ordered locus">Desti_1208</name>
</gene>
<keyword evidence="2" id="KW-0732">Signal</keyword>
<dbReference type="Pfam" id="PF13458">
    <property type="entry name" value="Peripla_BP_6"/>
    <property type="match status" value="1"/>
</dbReference>
<feature type="transmembrane region" description="Helical" evidence="5">
    <location>
        <begin position="20"/>
        <end position="39"/>
    </location>
</feature>
<keyword evidence="8" id="KW-1185">Reference proteome</keyword>
<keyword evidence="5" id="KW-1133">Transmembrane helix</keyword>
<keyword evidence="3" id="KW-0479">Metal-binding</keyword>
<evidence type="ECO:0000256" key="1">
    <source>
        <dbReference type="ARBA" id="ARBA00010062"/>
    </source>
</evidence>
<dbReference type="SUPFAM" id="SSF53822">
    <property type="entry name" value="Periplasmic binding protein-like I"/>
    <property type="match status" value="1"/>
</dbReference>
<comment type="similarity">
    <text evidence="1">Belongs to the leucine-binding protein family.</text>
</comment>
<keyword evidence="3" id="KW-0411">Iron-sulfur</keyword>